<comment type="caution">
    <text evidence="1">The sequence shown here is derived from an EMBL/GenBank/DDBJ whole genome shotgun (WGS) entry which is preliminary data.</text>
</comment>
<protein>
    <submittedName>
        <fullName evidence="1">Uncharacterized protein</fullName>
    </submittedName>
</protein>
<evidence type="ECO:0000313" key="2">
    <source>
        <dbReference type="Proteomes" id="UP000018209"/>
    </source>
</evidence>
<dbReference type="Pfam" id="PF11363">
    <property type="entry name" value="DUF3164"/>
    <property type="match status" value="1"/>
</dbReference>
<name>A0ABQ0IW56_GLUTH</name>
<accession>A0ABQ0IW56</accession>
<keyword evidence="2" id="KW-1185">Reference proteome</keyword>
<dbReference type="InterPro" id="IPR021505">
    <property type="entry name" value="Phage_B3_Orf6"/>
</dbReference>
<sequence>MAAQALLNQILDDMMGTVSADLRKVVNSAFSRHPTSGRISTERILALKRQDFDHPLWPEARKALSDAVEVIGSRTYLRFYMRETSKEGWKNIDLNFSSL</sequence>
<organism evidence="1 2">
    <name type="scientific">Gluconobacter thailandicus NBRC 3257</name>
    <dbReference type="NCBI Taxonomy" id="1381097"/>
    <lineage>
        <taxon>Bacteria</taxon>
        <taxon>Pseudomonadati</taxon>
        <taxon>Pseudomonadota</taxon>
        <taxon>Alphaproteobacteria</taxon>
        <taxon>Acetobacterales</taxon>
        <taxon>Acetobacteraceae</taxon>
        <taxon>Gluconobacter</taxon>
    </lineage>
</organism>
<reference evidence="1 2" key="1">
    <citation type="submission" date="2013-08" db="EMBL/GenBank/DDBJ databases">
        <title>Gluconobacter thailandicus NBRC 3257 whole genome sequence.</title>
        <authorList>
            <person name="Matsutani M."/>
            <person name="Yakushi T."/>
            <person name="Matsushita K."/>
        </authorList>
    </citation>
    <scope>NUCLEOTIDE SEQUENCE [LARGE SCALE GENOMIC DNA]</scope>
    <source>
        <strain evidence="1 2">NBRC 3257</strain>
    </source>
</reference>
<gene>
    <name evidence="1" type="ORF">NBRC3257_1437</name>
</gene>
<proteinExistence type="predicted"/>
<evidence type="ECO:0000313" key="1">
    <source>
        <dbReference type="EMBL" id="GAD26438.1"/>
    </source>
</evidence>
<dbReference type="Proteomes" id="UP000018209">
    <property type="component" value="Unassembled WGS sequence"/>
</dbReference>
<dbReference type="EMBL" id="BASM01000016">
    <property type="protein sequence ID" value="GAD26438.1"/>
    <property type="molecule type" value="Genomic_DNA"/>
</dbReference>